<proteinExistence type="predicted"/>
<evidence type="ECO:0000313" key="3">
    <source>
        <dbReference type="Proteomes" id="UP001139293"/>
    </source>
</evidence>
<evidence type="ECO:0000313" key="2">
    <source>
        <dbReference type="EMBL" id="MCL1138159.1"/>
    </source>
</evidence>
<protein>
    <submittedName>
        <fullName evidence="2">Tn7 transposase TnsA N-terminal domain-containing protein</fullName>
    </submittedName>
</protein>
<accession>A0A9X1Z9I9</accession>
<feature type="domain" description="TnsA endonuclease N-terminal" evidence="1">
    <location>
        <begin position="11"/>
        <end position="76"/>
    </location>
</feature>
<dbReference type="AlphaFoldDB" id="A0A9X1Z9I9"/>
<dbReference type="Proteomes" id="UP001139293">
    <property type="component" value="Unassembled WGS sequence"/>
</dbReference>
<dbReference type="RefSeq" id="WP_248949250.1">
    <property type="nucleotide sequence ID" value="NZ_JAKILB010000003.1"/>
</dbReference>
<comment type="caution">
    <text evidence="2">The sequence shown here is derived from an EMBL/GenBank/DDBJ whole genome shotgun (WGS) entry which is preliminary data.</text>
</comment>
<reference evidence="2" key="1">
    <citation type="submission" date="2022-01" db="EMBL/GenBank/DDBJ databases">
        <title>Whole genome-based taxonomy of the Shewanellaceae.</title>
        <authorList>
            <person name="Martin-Rodriguez A.J."/>
        </authorList>
    </citation>
    <scope>NUCLEOTIDE SEQUENCE</scope>
    <source>
        <strain evidence="2">KCTC 23973</strain>
    </source>
</reference>
<organism evidence="2 3">
    <name type="scientific">Shewanella pneumatophori</name>
    <dbReference type="NCBI Taxonomy" id="314092"/>
    <lineage>
        <taxon>Bacteria</taxon>
        <taxon>Pseudomonadati</taxon>
        <taxon>Pseudomonadota</taxon>
        <taxon>Gammaproteobacteria</taxon>
        <taxon>Alteromonadales</taxon>
        <taxon>Shewanellaceae</taxon>
        <taxon>Shewanella</taxon>
    </lineage>
</organism>
<dbReference type="InterPro" id="IPR014833">
    <property type="entry name" value="TnsA_N"/>
</dbReference>
<evidence type="ECO:0000259" key="1">
    <source>
        <dbReference type="Pfam" id="PF08722"/>
    </source>
</evidence>
<gene>
    <name evidence="2" type="ORF">L2740_06305</name>
</gene>
<dbReference type="EMBL" id="JAKILB010000003">
    <property type="protein sequence ID" value="MCL1138159.1"/>
    <property type="molecule type" value="Genomic_DNA"/>
</dbReference>
<keyword evidence="3" id="KW-1185">Reference proteome</keyword>
<sequence length="174" mass="20102">MNALLMLEFESKVVSYTTQPFSILYRSQGRLRRYTPDILLKYVNGAFGSIEVKPHEELEKQVNIDKFALLKEIFQQELGHSLTLLSSKAVYRGVQIDNLKQLYPYLWQSVLSSERAVFKQMPLQLTFDALKQRFQETSSSAPLRLIAHGYFEWDKFAPLTGSSLFKKVKGSDAW</sequence>
<dbReference type="Pfam" id="PF08722">
    <property type="entry name" value="Tn7_TnsA-like_N"/>
    <property type="match status" value="1"/>
</dbReference>
<name>A0A9X1Z9I9_9GAMM</name>